<dbReference type="GO" id="GO:0016747">
    <property type="term" value="F:acyltransferase activity, transferring groups other than amino-acyl groups"/>
    <property type="evidence" value="ECO:0007669"/>
    <property type="project" value="InterPro"/>
</dbReference>
<dbReference type="RefSeq" id="WP_086349352.1">
    <property type="nucleotide sequence ID" value="NZ_CP147247.1"/>
</dbReference>
<dbReference type="SUPFAM" id="SSF55729">
    <property type="entry name" value="Acyl-CoA N-acyltransferases (Nat)"/>
    <property type="match status" value="1"/>
</dbReference>
<organism evidence="2">
    <name type="scientific">Candidatus Enterococcus clewellii</name>
    <dbReference type="NCBI Taxonomy" id="1834193"/>
    <lineage>
        <taxon>Bacteria</taxon>
        <taxon>Bacillati</taxon>
        <taxon>Bacillota</taxon>
        <taxon>Bacilli</taxon>
        <taxon>Lactobacillales</taxon>
        <taxon>Enterococcaceae</taxon>
        <taxon>Enterococcus</taxon>
    </lineage>
</organism>
<reference evidence="3" key="2">
    <citation type="submission" date="2017-05" db="EMBL/GenBank/DDBJ databases">
        <authorList>
            <consortium name="The Broad Institute Genomics Platform"/>
            <consortium name="The Broad Institute Genomic Center for Infectious Diseases"/>
            <person name="Earl A."/>
            <person name="Manson A."/>
            <person name="Schwartman J."/>
            <person name="Gilmore M."/>
            <person name="Abouelleil A."/>
            <person name="Cao P."/>
            <person name="Chapman S."/>
            <person name="Cusick C."/>
            <person name="Shea T."/>
            <person name="Young S."/>
            <person name="Neafsey D."/>
            <person name="Nusbaum C."/>
            <person name="Birren B."/>
        </authorList>
    </citation>
    <scope>NUCLEOTIDE SEQUENCE</scope>
    <source>
        <strain evidence="3">9E7_DIV0242</strain>
    </source>
</reference>
<protein>
    <recommendedName>
        <fullName evidence="1">N-acetyltransferase domain-containing protein</fullName>
    </recommendedName>
</protein>
<dbReference type="PROSITE" id="PS51186">
    <property type="entry name" value="GNAT"/>
    <property type="match status" value="1"/>
</dbReference>
<evidence type="ECO:0000313" key="3">
    <source>
        <dbReference type="EMBL" id="WYJ92411.1"/>
    </source>
</evidence>
<dbReference type="Pfam" id="PF13508">
    <property type="entry name" value="Acetyltransf_7"/>
    <property type="match status" value="1"/>
</dbReference>
<name>A0A242K7A9_9ENTE</name>
<dbReference type="OrthoDB" id="5419426at2"/>
<reference evidence="3" key="3">
    <citation type="submission" date="2024-03" db="EMBL/GenBank/DDBJ databases">
        <title>The Genome Sequence of Enterococcus sp. DIV0242b.</title>
        <authorList>
            <consortium name="The Broad Institute Genomics Platform"/>
            <consortium name="The Broad Institute Microbial Omics Core"/>
            <consortium name="The Broad Institute Genomic Center for Infectious Diseases"/>
            <person name="Earl A."/>
            <person name="Manson A."/>
            <person name="Gilmore M."/>
            <person name="Schwartman J."/>
            <person name="Shea T."/>
            <person name="Abouelleil A."/>
            <person name="Cao P."/>
            <person name="Chapman S."/>
            <person name="Cusick C."/>
            <person name="Young S."/>
            <person name="Neafsey D."/>
            <person name="Nusbaum C."/>
            <person name="Birren B."/>
        </authorList>
    </citation>
    <scope>NUCLEOTIDE SEQUENCE</scope>
    <source>
        <strain evidence="3">9E7_DIV0242</strain>
    </source>
</reference>
<evidence type="ECO:0000259" key="1">
    <source>
        <dbReference type="PROSITE" id="PS51186"/>
    </source>
</evidence>
<dbReference type="EMBL" id="CP147247">
    <property type="protein sequence ID" value="WYJ92411.1"/>
    <property type="molecule type" value="Genomic_DNA"/>
</dbReference>
<dbReference type="Gene3D" id="3.40.630.30">
    <property type="match status" value="1"/>
</dbReference>
<keyword evidence="4" id="KW-1185">Reference proteome</keyword>
<dbReference type="Proteomes" id="UP000195141">
    <property type="component" value="Chromosome"/>
</dbReference>
<evidence type="ECO:0000313" key="4">
    <source>
        <dbReference type="Proteomes" id="UP000195141"/>
    </source>
</evidence>
<dbReference type="AlphaFoldDB" id="A0A242K7A9"/>
<dbReference type="EMBL" id="NGMM01000003">
    <property type="protein sequence ID" value="OTP16094.1"/>
    <property type="molecule type" value="Genomic_DNA"/>
</dbReference>
<dbReference type="CDD" id="cd04301">
    <property type="entry name" value="NAT_SF"/>
    <property type="match status" value="1"/>
</dbReference>
<dbReference type="InterPro" id="IPR000182">
    <property type="entry name" value="GNAT_dom"/>
</dbReference>
<sequence length="261" mass="30740">MNAKQIEKNELYYYSLVSPKKESKQFIEHSNSLVPQMYDYNFFYIKDPLFVSELPAFMRGYAEEQGFLKLFGRIFPTKEKAMWLAPTFEGYDYSEEQLVYLALEDYEALEQAQTEVAYRKVETEADLQLYCAFAFNDAKRISLSFAEEKMKLIRWLFQLQPASFYIAVEEDRVVGSIDFYELQEYYKVENVYVDEKYRKRGIAGTLIKTAVQERTNKAMGVGLTTHVDGMARSLYKKLGFEEKAFSINHLFVKQMETKRNE</sequence>
<reference evidence="2" key="1">
    <citation type="submission" date="2017-05" db="EMBL/GenBank/DDBJ databases">
        <title>The Genome Sequence of Enterococcus sp. 9E7_DIV0242.</title>
        <authorList>
            <consortium name="The Broad Institute Genomics Platform"/>
            <consortium name="The Broad Institute Genomic Center for Infectious Diseases"/>
            <person name="Earl A."/>
            <person name="Manson A."/>
            <person name="Schwartman J."/>
            <person name="Gilmore M."/>
            <person name="Abouelleil A."/>
            <person name="Cao P."/>
            <person name="Chapman S."/>
            <person name="Cusick C."/>
            <person name="Shea T."/>
            <person name="Young S."/>
            <person name="Neafsey D."/>
            <person name="Nusbaum C."/>
            <person name="Birren B."/>
        </authorList>
    </citation>
    <scope>NUCLEOTIDE SEQUENCE [LARGE SCALE GENOMIC DNA]</scope>
    <source>
        <strain evidence="2">9E7_DIV0242</strain>
    </source>
</reference>
<proteinExistence type="predicted"/>
<feature type="domain" description="N-acetyltransferase" evidence="1">
    <location>
        <begin position="116"/>
        <end position="261"/>
    </location>
</feature>
<dbReference type="InterPro" id="IPR016181">
    <property type="entry name" value="Acyl_CoA_acyltransferase"/>
</dbReference>
<gene>
    <name evidence="2" type="ORF">A5888_002308</name>
    <name evidence="3" type="ORF">A5888_004184</name>
</gene>
<evidence type="ECO:0000313" key="2">
    <source>
        <dbReference type="EMBL" id="OTP16094.1"/>
    </source>
</evidence>
<accession>A0A242K7A9</accession>